<reference evidence="3" key="1">
    <citation type="submission" date="2022-11" db="UniProtKB">
        <authorList>
            <consortium name="WormBaseParasite"/>
        </authorList>
    </citation>
    <scope>IDENTIFICATION</scope>
</reference>
<keyword evidence="2" id="KW-1185">Reference proteome</keyword>
<sequence>MSRVRASMSLTRNAVAAFNANAQPHCSISTQNVIEKTKDIVSSTATATMEAAKAAKDTVVNLVGGPSSKGKANQRINNAKELAKEDYIAREKTNDQYGPGSFGEQIGKQDKANDPKEMSRQTNEAKIKPF</sequence>
<dbReference type="AlphaFoldDB" id="A0A914W8A6"/>
<name>A0A914W8A6_9BILA</name>
<accession>A0A914W8A6</accession>
<dbReference type="Proteomes" id="UP000887566">
    <property type="component" value="Unplaced"/>
</dbReference>
<feature type="compositionally biased region" description="Basic and acidic residues" evidence="1">
    <location>
        <begin position="107"/>
        <end position="130"/>
    </location>
</feature>
<feature type="region of interest" description="Disordered" evidence="1">
    <location>
        <begin position="87"/>
        <end position="130"/>
    </location>
</feature>
<organism evidence="2 3">
    <name type="scientific">Plectus sambesii</name>
    <dbReference type="NCBI Taxonomy" id="2011161"/>
    <lineage>
        <taxon>Eukaryota</taxon>
        <taxon>Metazoa</taxon>
        <taxon>Ecdysozoa</taxon>
        <taxon>Nematoda</taxon>
        <taxon>Chromadorea</taxon>
        <taxon>Plectida</taxon>
        <taxon>Plectina</taxon>
        <taxon>Plectoidea</taxon>
        <taxon>Plectidae</taxon>
        <taxon>Plectus</taxon>
    </lineage>
</organism>
<evidence type="ECO:0000313" key="3">
    <source>
        <dbReference type="WBParaSite" id="PSAMB.scaffold3237size19146.g20808.t1"/>
    </source>
</evidence>
<evidence type="ECO:0000256" key="1">
    <source>
        <dbReference type="SAM" id="MobiDB-lite"/>
    </source>
</evidence>
<dbReference type="WBParaSite" id="PSAMB.scaffold3237size19146.g20808.t1">
    <property type="protein sequence ID" value="PSAMB.scaffold3237size19146.g20808.t1"/>
    <property type="gene ID" value="PSAMB.scaffold3237size19146.g20808"/>
</dbReference>
<evidence type="ECO:0000313" key="2">
    <source>
        <dbReference type="Proteomes" id="UP000887566"/>
    </source>
</evidence>
<proteinExistence type="predicted"/>
<protein>
    <submittedName>
        <fullName evidence="3">Uncharacterized protein</fullName>
    </submittedName>
</protein>